<protein>
    <recommendedName>
        <fullName evidence="2">RNA-editing substrate-binding complex 6 protein domain-containing protein</fullName>
    </recommendedName>
</protein>
<dbReference type="PANTHER" id="PTHR21228">
    <property type="entry name" value="FAST LEU-RICH DOMAIN-CONTAINING"/>
    <property type="match status" value="1"/>
</dbReference>
<dbReference type="Proteomes" id="UP000041254">
    <property type="component" value="Unassembled WGS sequence"/>
</dbReference>
<accession>A0A0G4H2F7</accession>
<evidence type="ECO:0000313" key="3">
    <source>
        <dbReference type="EMBL" id="CEM37803.1"/>
    </source>
</evidence>
<dbReference type="VEuPathDB" id="CryptoDB:Vbra_19401"/>
<dbReference type="InterPro" id="IPR050870">
    <property type="entry name" value="FAST_kinase"/>
</dbReference>
<dbReference type="GO" id="GO:0005759">
    <property type="term" value="C:mitochondrial matrix"/>
    <property type="evidence" value="ECO:0007669"/>
    <property type="project" value="TreeGrafter"/>
</dbReference>
<dbReference type="GO" id="GO:0000963">
    <property type="term" value="P:mitochondrial RNA processing"/>
    <property type="evidence" value="ECO:0007669"/>
    <property type="project" value="TreeGrafter"/>
</dbReference>
<dbReference type="GO" id="GO:0035770">
    <property type="term" value="C:ribonucleoprotein granule"/>
    <property type="evidence" value="ECO:0007669"/>
    <property type="project" value="TreeGrafter"/>
</dbReference>
<sequence length="972" mass="106206">MQHLESLKAVDHRKLADFIVTSATLAASTSSPPSPLLWRSYAARAVQVANEFTPGDLTRILTALGKVPFRHPPDLLSALSTNIRDNLTDLDKQTKFDLTKLSICLNAFARLKHRDNDLLLVVSRYLRNTLEAQPGDHQALSLLVNSLARFDYRDQPLLSAIAAKIKPVLFRLNAQDFATLCNAFSKLGTANERFFHDVATAMQGHLSLFPAAELAMVANAYARADIRHLHLFQLLSSHSQRRIEEFTPQGVVMIVSAFSKVTLLDDTALLESIAARVRRLFRSSPPNGGFKIGELTMLANGYGNVHLGGASTLPHETVEEVFTCVADALLADPLKLRGLSAKNLSILSRAFARAGISQPDLFRLFIDRLAQVAEQMSFKDLADVGYALERFDLPPTKAAQVVFLNRFSTLLREKEAESDTRSFATVLLAMANLQMGGLHFCETAVEYITSQPPHSRIADSKKTLPAAVVAAPGASINRGFSLSEMSSIVKALRKFRLSMGQEEGGEVAGRMEGIYRKVLMHLAPTLARQSEELTQDDLSIVLYSLTRAHDPDRHITHPSPLPFRPPWVDESILLPLARTAERLTPRLSGRNLALVIGALGTLPPEYESCLRCFKGILDRLCEGEVMSGLEIGALQGAVLMCGLRGWGEAMLGRQGMQQVVNRVGRQVCRSLQESPDAMRPRLAAFSMDCFAATQVHEEKWLRSLLAYSAVHASSFTPTDVAVVLSSLAVMQLRDAPTLHSLTHHGPPDPPDTLGPKLMESLSSLDHALPKSWAAPASSIPHKSIPTVAFGLALSRHAGEAICSSEGGCESPSVLAVAVALLGRCADTLSWGVGGWPWERRDTGRLQLAVMFFHLAGWDVSTRSPDAPASVFLTCLPLTVLVFLSRLIDVAPAPEGYAAVQTMVDECAPSAGRTRMEKVPWERERGDVEDGGEMMPGVSSNDELHSPMLQRSVHEALRMATEERRRGLTSMAH</sequence>
<dbReference type="GO" id="GO:0003723">
    <property type="term" value="F:RNA binding"/>
    <property type="evidence" value="ECO:0007669"/>
    <property type="project" value="TreeGrafter"/>
</dbReference>
<dbReference type="OrthoDB" id="332146at2759"/>
<dbReference type="AlphaFoldDB" id="A0A0G4H2F7"/>
<dbReference type="GO" id="GO:0044528">
    <property type="term" value="P:regulation of mitochondrial mRNA stability"/>
    <property type="evidence" value="ECO:0007669"/>
    <property type="project" value="TreeGrafter"/>
</dbReference>
<organism evidence="3 4">
    <name type="scientific">Vitrella brassicaformis (strain CCMP3155)</name>
    <dbReference type="NCBI Taxonomy" id="1169540"/>
    <lineage>
        <taxon>Eukaryota</taxon>
        <taxon>Sar</taxon>
        <taxon>Alveolata</taxon>
        <taxon>Colpodellida</taxon>
        <taxon>Vitrellaceae</taxon>
        <taxon>Vitrella</taxon>
    </lineage>
</organism>
<dbReference type="InterPro" id="IPR058917">
    <property type="entry name" value="RESC6_dom"/>
</dbReference>
<feature type="domain" description="RNA-editing substrate-binding complex 6 protein" evidence="2">
    <location>
        <begin position="97"/>
        <end position="276"/>
    </location>
</feature>
<proteinExistence type="predicted"/>
<name>A0A0G4H2F7_VITBC</name>
<keyword evidence="4" id="KW-1185">Reference proteome</keyword>
<gene>
    <name evidence="3" type="ORF">Vbra_19401</name>
</gene>
<feature type="region of interest" description="Disordered" evidence="1">
    <location>
        <begin position="914"/>
        <end position="943"/>
    </location>
</feature>
<evidence type="ECO:0000313" key="4">
    <source>
        <dbReference type="Proteomes" id="UP000041254"/>
    </source>
</evidence>
<dbReference type="EMBL" id="CDMY01000954">
    <property type="protein sequence ID" value="CEM37803.1"/>
    <property type="molecule type" value="Genomic_DNA"/>
</dbReference>
<reference evidence="3 4" key="1">
    <citation type="submission" date="2014-11" db="EMBL/GenBank/DDBJ databases">
        <authorList>
            <person name="Zhu J."/>
            <person name="Qi W."/>
            <person name="Song R."/>
        </authorList>
    </citation>
    <scope>NUCLEOTIDE SEQUENCE [LARGE SCALE GENOMIC DNA]</scope>
</reference>
<evidence type="ECO:0000256" key="1">
    <source>
        <dbReference type="SAM" id="MobiDB-lite"/>
    </source>
</evidence>
<evidence type="ECO:0000259" key="2">
    <source>
        <dbReference type="Pfam" id="PF26188"/>
    </source>
</evidence>
<dbReference type="InParanoid" id="A0A0G4H2F7"/>
<dbReference type="Pfam" id="PF26188">
    <property type="entry name" value="RESC6"/>
    <property type="match status" value="1"/>
</dbReference>
<dbReference type="PANTHER" id="PTHR21228:SF40">
    <property type="entry name" value="LD45607P"/>
    <property type="match status" value="1"/>
</dbReference>
<feature type="compositionally biased region" description="Basic and acidic residues" evidence="1">
    <location>
        <begin position="914"/>
        <end position="927"/>
    </location>
</feature>